<sequence>MKTEVPYAASSTAFQSAQSPQMAGTERSVRKVLLIDDNADAADMLACVFEAKGYTVITTYDGESGIASAASFLPDVILLDIGMPGMNGFDVVRTLRKTQHCGGTLIVAHSGYGLETDKQRAREAGFDAHFTKPLAFEEFQVLMRSHFGLAP</sequence>
<dbReference type="Pfam" id="PF00072">
    <property type="entry name" value="Response_reg"/>
    <property type="match status" value="1"/>
</dbReference>
<dbReference type="RefSeq" id="WP_200592744.1">
    <property type="nucleotide sequence ID" value="NZ_JAEPBG010000006.1"/>
</dbReference>
<evidence type="ECO:0000313" key="4">
    <source>
        <dbReference type="EMBL" id="MBK4735867.1"/>
    </source>
</evidence>
<evidence type="ECO:0000256" key="1">
    <source>
        <dbReference type="ARBA" id="ARBA00022553"/>
    </source>
</evidence>
<dbReference type="PANTHER" id="PTHR44591:SF3">
    <property type="entry name" value="RESPONSE REGULATORY DOMAIN-CONTAINING PROTEIN"/>
    <property type="match status" value="1"/>
</dbReference>
<evidence type="ECO:0000256" key="2">
    <source>
        <dbReference type="PROSITE-ProRule" id="PRU00169"/>
    </source>
</evidence>
<dbReference type="PANTHER" id="PTHR44591">
    <property type="entry name" value="STRESS RESPONSE REGULATOR PROTEIN 1"/>
    <property type="match status" value="1"/>
</dbReference>
<dbReference type="CDD" id="cd17580">
    <property type="entry name" value="REC_2_DhkD-like"/>
    <property type="match status" value="1"/>
</dbReference>
<evidence type="ECO:0000259" key="3">
    <source>
        <dbReference type="PROSITE" id="PS50110"/>
    </source>
</evidence>
<dbReference type="GO" id="GO:0000160">
    <property type="term" value="P:phosphorelay signal transduction system"/>
    <property type="evidence" value="ECO:0007669"/>
    <property type="project" value="InterPro"/>
</dbReference>
<reference evidence="4" key="1">
    <citation type="submission" date="2021-01" db="EMBL/GenBank/DDBJ databases">
        <title>Genome sequence of strain Noviherbaspirillum sp. DKR-6.</title>
        <authorList>
            <person name="Chaudhary D.K."/>
        </authorList>
    </citation>
    <scope>NUCLEOTIDE SEQUENCE</scope>
    <source>
        <strain evidence="4">DKR-6</strain>
    </source>
</reference>
<comment type="caution">
    <text evidence="4">The sequence shown here is derived from an EMBL/GenBank/DDBJ whole genome shotgun (WGS) entry which is preliminary data.</text>
</comment>
<accession>A0A934W676</accession>
<dbReference type="SUPFAM" id="SSF52172">
    <property type="entry name" value="CheY-like"/>
    <property type="match status" value="1"/>
</dbReference>
<gene>
    <name evidence="4" type="ORF">JJB74_14705</name>
</gene>
<dbReference type="InterPro" id="IPR001789">
    <property type="entry name" value="Sig_transdc_resp-reg_receiver"/>
</dbReference>
<keyword evidence="1 2" id="KW-0597">Phosphoprotein</keyword>
<dbReference type="PROSITE" id="PS50110">
    <property type="entry name" value="RESPONSE_REGULATORY"/>
    <property type="match status" value="1"/>
</dbReference>
<dbReference type="SMART" id="SM00448">
    <property type="entry name" value="REC"/>
    <property type="match status" value="1"/>
</dbReference>
<dbReference type="Proteomes" id="UP000622890">
    <property type="component" value="Unassembled WGS sequence"/>
</dbReference>
<dbReference type="Gene3D" id="3.40.50.2300">
    <property type="match status" value="1"/>
</dbReference>
<feature type="domain" description="Response regulatory" evidence="3">
    <location>
        <begin position="31"/>
        <end position="147"/>
    </location>
</feature>
<proteinExistence type="predicted"/>
<dbReference type="InterPro" id="IPR011006">
    <property type="entry name" value="CheY-like_superfamily"/>
</dbReference>
<feature type="modified residue" description="4-aspartylphosphate" evidence="2">
    <location>
        <position position="80"/>
    </location>
</feature>
<dbReference type="EMBL" id="JAEPBG010000006">
    <property type="protein sequence ID" value="MBK4735867.1"/>
    <property type="molecule type" value="Genomic_DNA"/>
</dbReference>
<organism evidence="4 5">
    <name type="scientific">Noviherbaspirillum pedocola</name>
    <dbReference type="NCBI Taxonomy" id="2801341"/>
    <lineage>
        <taxon>Bacteria</taxon>
        <taxon>Pseudomonadati</taxon>
        <taxon>Pseudomonadota</taxon>
        <taxon>Betaproteobacteria</taxon>
        <taxon>Burkholderiales</taxon>
        <taxon>Oxalobacteraceae</taxon>
        <taxon>Noviherbaspirillum</taxon>
    </lineage>
</organism>
<name>A0A934W676_9BURK</name>
<keyword evidence="5" id="KW-1185">Reference proteome</keyword>
<dbReference type="AlphaFoldDB" id="A0A934W676"/>
<protein>
    <submittedName>
        <fullName evidence="4">Response regulator</fullName>
    </submittedName>
</protein>
<evidence type="ECO:0000313" key="5">
    <source>
        <dbReference type="Proteomes" id="UP000622890"/>
    </source>
</evidence>
<dbReference type="InterPro" id="IPR050595">
    <property type="entry name" value="Bact_response_regulator"/>
</dbReference>